<keyword evidence="3" id="KW-1185">Reference proteome</keyword>
<proteinExistence type="predicted"/>
<evidence type="ECO:0000259" key="1">
    <source>
        <dbReference type="Pfam" id="PF08585"/>
    </source>
</evidence>
<dbReference type="OrthoDB" id="341511at2759"/>
<dbReference type="Gene3D" id="2.40.50.770">
    <property type="entry name" value="RecQ-mediated genome instability protein Rmi1, C-terminal domain"/>
    <property type="match status" value="1"/>
</dbReference>
<protein>
    <recommendedName>
        <fullName evidence="1">RecQ mediated genome instability protein 1 OB-fold domain-containing protein</fullName>
    </recommendedName>
</protein>
<dbReference type="InterPro" id="IPR013894">
    <property type="entry name" value="RMI1_OB"/>
</dbReference>
<dbReference type="Proteomes" id="UP000245699">
    <property type="component" value="Unassembled WGS sequence"/>
</dbReference>
<sequence length="183" mass="20717">MEARSRLMDAHQLRLNNLENSDDFDEIEEEEIENAFNKTGGNKNKDYQSNDYTEKLSKVNGLSRGMLKLLLTDGSTVLSAIELNRVSHIDVELPLGTKVFLKRLNLLPPQNILVLDNNLVVIGGKPACYSKLTLYNRLKPVDLEPENTSENINITRDNNSTDMIGQEIVDISDIDMDFSDIEY</sequence>
<feature type="domain" description="RecQ mediated genome instability protein 1 OB-fold" evidence="1">
    <location>
        <begin position="15"/>
        <end position="125"/>
    </location>
</feature>
<comment type="caution">
    <text evidence="2">The sequence shown here is derived from an EMBL/GenBank/DDBJ whole genome shotgun (WGS) entry which is preliminary data.</text>
</comment>
<name>A0A2T9Y3Q1_9FUNG</name>
<gene>
    <name evidence="2" type="ORF">BB559_006353</name>
</gene>
<evidence type="ECO:0000313" key="2">
    <source>
        <dbReference type="EMBL" id="PVU86884.1"/>
    </source>
</evidence>
<dbReference type="EMBL" id="MBFT01000828">
    <property type="protein sequence ID" value="PVU86884.1"/>
    <property type="molecule type" value="Genomic_DNA"/>
</dbReference>
<evidence type="ECO:0000313" key="3">
    <source>
        <dbReference type="Proteomes" id="UP000245699"/>
    </source>
</evidence>
<dbReference type="Pfam" id="PF08585">
    <property type="entry name" value="RMI1_N_C"/>
    <property type="match status" value="1"/>
</dbReference>
<organism evidence="2 3">
    <name type="scientific">Furculomyces boomerangus</name>
    <dbReference type="NCBI Taxonomy" id="61424"/>
    <lineage>
        <taxon>Eukaryota</taxon>
        <taxon>Fungi</taxon>
        <taxon>Fungi incertae sedis</taxon>
        <taxon>Zoopagomycota</taxon>
        <taxon>Kickxellomycotina</taxon>
        <taxon>Harpellomycetes</taxon>
        <taxon>Harpellales</taxon>
        <taxon>Harpellaceae</taxon>
        <taxon>Furculomyces</taxon>
    </lineage>
</organism>
<dbReference type="STRING" id="61424.A0A2T9Y3Q1"/>
<accession>A0A2T9Y3Q1</accession>
<dbReference type="InterPro" id="IPR042470">
    <property type="entry name" value="RMI1_N_C_sf"/>
</dbReference>
<dbReference type="AlphaFoldDB" id="A0A2T9Y3Q1"/>
<reference evidence="2 3" key="1">
    <citation type="journal article" date="2018" name="MBio">
        <title>Comparative Genomics Reveals the Core Gene Toolbox for the Fungus-Insect Symbiosis.</title>
        <authorList>
            <person name="Wang Y."/>
            <person name="Stata M."/>
            <person name="Wang W."/>
            <person name="Stajich J.E."/>
            <person name="White M.M."/>
            <person name="Moncalvo J.M."/>
        </authorList>
    </citation>
    <scope>NUCLEOTIDE SEQUENCE [LARGE SCALE GENOMIC DNA]</scope>
    <source>
        <strain evidence="2 3">AUS-77-4</strain>
    </source>
</reference>